<dbReference type="OrthoDB" id="8527745at2"/>
<dbReference type="AlphaFoldDB" id="A0A5B8SNI4"/>
<proteinExistence type="predicted"/>
<dbReference type="EMBL" id="CP042382">
    <property type="protein sequence ID" value="QEA38609.1"/>
    <property type="molecule type" value="Genomic_DNA"/>
</dbReference>
<reference evidence="1 2" key="1">
    <citation type="submission" date="2019-06" db="EMBL/GenBank/DDBJ databases">
        <title>Genome analyses of bacteria isolated from kimchi.</title>
        <authorList>
            <person name="Lee S."/>
            <person name="Ahn S."/>
            <person name="Roh S."/>
        </authorList>
    </citation>
    <scope>NUCLEOTIDE SEQUENCE [LARGE SCALE GENOMIC DNA]</scope>
    <source>
        <strain evidence="1 2">CBA4606</strain>
    </source>
</reference>
<evidence type="ECO:0000313" key="2">
    <source>
        <dbReference type="Proteomes" id="UP000321272"/>
    </source>
</evidence>
<accession>A0A5B8SNI4</accession>
<protein>
    <submittedName>
        <fullName evidence="1">Type II toxin-antitoxin system HicA family toxin</fullName>
    </submittedName>
</protein>
<sequence length="73" mass="8411">MTKLLRGNKGIERVIRYARAHDWHVERTRGGHIRFVKAGCPPVFTGYSPSDARAEKNALARLRRVQRHEEGET</sequence>
<dbReference type="KEGG" id="paur:FGL86_05635"/>
<name>A0A5B8SNI4_9GAMM</name>
<dbReference type="Proteomes" id="UP000321272">
    <property type="component" value="Chromosome"/>
</dbReference>
<organism evidence="1 2">
    <name type="scientific">Pistricoccus aurantiacus</name>
    <dbReference type="NCBI Taxonomy" id="1883414"/>
    <lineage>
        <taxon>Bacteria</taxon>
        <taxon>Pseudomonadati</taxon>
        <taxon>Pseudomonadota</taxon>
        <taxon>Gammaproteobacteria</taxon>
        <taxon>Oceanospirillales</taxon>
        <taxon>Halomonadaceae</taxon>
        <taxon>Pistricoccus</taxon>
    </lineage>
</organism>
<evidence type="ECO:0000313" key="1">
    <source>
        <dbReference type="EMBL" id="QEA38609.1"/>
    </source>
</evidence>
<dbReference type="RefSeq" id="WP_147183671.1">
    <property type="nucleotide sequence ID" value="NZ_CP042382.1"/>
</dbReference>
<gene>
    <name evidence="1" type="ORF">FGL86_05635</name>
</gene>
<keyword evidence="2" id="KW-1185">Reference proteome</keyword>